<dbReference type="EnsemblPlants" id="AET6Gv20287500.2">
    <property type="protein sequence ID" value="AET6Gv20287500.2"/>
    <property type="gene ID" value="AET6Gv20287500"/>
</dbReference>
<dbReference type="Gramene" id="AET6Gv20287500.6">
    <property type="protein sequence ID" value="AET6Gv20287500.6"/>
    <property type="gene ID" value="AET6Gv20287500"/>
</dbReference>
<name>A0A453N9R8_AEGTS</name>
<dbReference type="Gramene" id="AET6Gv20287500.2">
    <property type="protein sequence ID" value="AET6Gv20287500.2"/>
    <property type="gene ID" value="AET6Gv20287500"/>
</dbReference>
<keyword evidence="2 4" id="KW-0493">Microtubule</keyword>
<dbReference type="GO" id="GO:0000278">
    <property type="term" value="P:mitotic cell cycle"/>
    <property type="evidence" value="ECO:0007669"/>
    <property type="project" value="TreeGrafter"/>
</dbReference>
<keyword evidence="1 4" id="KW-0963">Cytoplasm</keyword>
<dbReference type="Gramene" id="AET6Gv20287500.5">
    <property type="protein sequence ID" value="AET6Gv20287500.5"/>
    <property type="gene ID" value="AET6Gv20287500"/>
</dbReference>
<dbReference type="Pfam" id="PF17681">
    <property type="entry name" value="GCP_N_terminal"/>
    <property type="match status" value="1"/>
</dbReference>
<sequence length="453" mass="49866">MDEHQAGDLVKELVLRLVPADSGGALRFAHRLLSSRLAPAVLPDEHALAESVKRRLAASGRPDDALAFAELHSKLSARSRPASLWPLLYLLDSLSSHRRGAASCLPDLPTAAPPRQASRAPGTPAGGVALVSKDPDNIREIALREYTELVLDETEVSEATLVRDVLYACQGIDGRYVRYDKASDTYDLPAGVHVPSSTRTLVRKLCEVGWLFRKVRGFVSDNVSRLPSHAAAEVGTVAQAFCSALQEELSDYYKLLAVLESYSLNPIPTPGSDSGVSGNYLSLRRLVVWLAEPAVKMRLMAVLVDGCRGLRGGGMAGAIHGHAQHGDPMVQDFMGRLLRRVCSPLFEMVRSWVLEGELEDVFGEFFIVGQPVKAESLWREGYLIQSDMLPSFSFLRCWHKGSSEQGSQSTFSEFAVMIMVGLRLPLRLQPMLAPQQVEVGLAMGRLMLWRHWW</sequence>
<comment type="similarity">
    <text evidence="4">Belongs to the TUBGCP family.</text>
</comment>
<evidence type="ECO:0000313" key="8">
    <source>
        <dbReference type="Proteomes" id="UP000015105"/>
    </source>
</evidence>
<dbReference type="STRING" id="200361.A0A453N9R8"/>
<reference evidence="7" key="5">
    <citation type="journal article" date="2021" name="G3 (Bethesda)">
        <title>Aegilops tauschii genome assembly Aet v5.0 features greater sequence contiguity and improved annotation.</title>
        <authorList>
            <person name="Wang L."/>
            <person name="Zhu T."/>
            <person name="Rodriguez J.C."/>
            <person name="Deal K.R."/>
            <person name="Dubcovsky J."/>
            <person name="McGuire P.E."/>
            <person name="Lux T."/>
            <person name="Spannagl M."/>
            <person name="Mayer K.F.X."/>
            <person name="Baldrich P."/>
            <person name="Meyers B.C."/>
            <person name="Huo N."/>
            <person name="Gu Y.Q."/>
            <person name="Zhou H."/>
            <person name="Devos K.M."/>
            <person name="Bennetzen J.L."/>
            <person name="Unver T."/>
            <person name="Budak H."/>
            <person name="Gulick P.J."/>
            <person name="Galiba G."/>
            <person name="Kalapos B."/>
            <person name="Nelson D.R."/>
            <person name="Li P."/>
            <person name="You F.M."/>
            <person name="Luo M.C."/>
            <person name="Dvorak J."/>
        </authorList>
    </citation>
    <scope>NUCLEOTIDE SEQUENCE [LARGE SCALE GENOMIC DNA]</scope>
    <source>
        <strain evidence="7">cv. AL8/78</strain>
    </source>
</reference>
<dbReference type="AlphaFoldDB" id="A0A453N9R8"/>
<dbReference type="InterPro" id="IPR041470">
    <property type="entry name" value="GCP_N"/>
</dbReference>
<comment type="subcellular location">
    <subcellularLocation>
        <location evidence="4">Cytoplasm</location>
        <location evidence="4">Cytoskeleton</location>
        <location evidence="4">Microtubule organizing center</location>
    </subcellularLocation>
</comment>
<organism evidence="7 8">
    <name type="scientific">Aegilops tauschii subsp. strangulata</name>
    <name type="common">Goatgrass</name>
    <dbReference type="NCBI Taxonomy" id="200361"/>
    <lineage>
        <taxon>Eukaryota</taxon>
        <taxon>Viridiplantae</taxon>
        <taxon>Streptophyta</taxon>
        <taxon>Embryophyta</taxon>
        <taxon>Tracheophyta</taxon>
        <taxon>Spermatophyta</taxon>
        <taxon>Magnoliopsida</taxon>
        <taxon>Liliopsida</taxon>
        <taxon>Poales</taxon>
        <taxon>Poaceae</taxon>
        <taxon>BOP clade</taxon>
        <taxon>Pooideae</taxon>
        <taxon>Triticodae</taxon>
        <taxon>Triticeae</taxon>
        <taxon>Triticinae</taxon>
        <taxon>Aegilops</taxon>
    </lineage>
</organism>
<accession>A0A453N9R8</accession>
<dbReference type="GO" id="GO:0031122">
    <property type="term" value="P:cytoplasmic microtubule organization"/>
    <property type="evidence" value="ECO:0007669"/>
    <property type="project" value="TreeGrafter"/>
</dbReference>
<evidence type="ECO:0000256" key="1">
    <source>
        <dbReference type="ARBA" id="ARBA00022490"/>
    </source>
</evidence>
<dbReference type="GO" id="GO:0051321">
    <property type="term" value="P:meiotic cell cycle"/>
    <property type="evidence" value="ECO:0007669"/>
    <property type="project" value="TreeGrafter"/>
</dbReference>
<dbReference type="InterPro" id="IPR007259">
    <property type="entry name" value="GCP"/>
</dbReference>
<evidence type="ECO:0000256" key="4">
    <source>
        <dbReference type="RuleBase" id="RU363050"/>
    </source>
</evidence>
<evidence type="ECO:0000256" key="5">
    <source>
        <dbReference type="SAM" id="MobiDB-lite"/>
    </source>
</evidence>
<dbReference type="GO" id="GO:0051011">
    <property type="term" value="F:microtubule minus-end binding"/>
    <property type="evidence" value="ECO:0007669"/>
    <property type="project" value="TreeGrafter"/>
</dbReference>
<dbReference type="PANTHER" id="PTHR19302">
    <property type="entry name" value="GAMMA TUBULIN COMPLEX PROTEIN"/>
    <property type="match status" value="1"/>
</dbReference>
<evidence type="ECO:0000256" key="2">
    <source>
        <dbReference type="ARBA" id="ARBA00022701"/>
    </source>
</evidence>
<evidence type="ECO:0000256" key="3">
    <source>
        <dbReference type="ARBA" id="ARBA00023212"/>
    </source>
</evidence>
<reference evidence="7" key="3">
    <citation type="journal article" date="2017" name="Nature">
        <title>Genome sequence of the progenitor of the wheat D genome Aegilops tauschii.</title>
        <authorList>
            <person name="Luo M.C."/>
            <person name="Gu Y.Q."/>
            <person name="Puiu D."/>
            <person name="Wang H."/>
            <person name="Twardziok S.O."/>
            <person name="Deal K.R."/>
            <person name="Huo N."/>
            <person name="Zhu T."/>
            <person name="Wang L."/>
            <person name="Wang Y."/>
            <person name="McGuire P.E."/>
            <person name="Liu S."/>
            <person name="Long H."/>
            <person name="Ramasamy R.K."/>
            <person name="Rodriguez J.C."/>
            <person name="Van S.L."/>
            <person name="Yuan L."/>
            <person name="Wang Z."/>
            <person name="Xia Z."/>
            <person name="Xiao L."/>
            <person name="Anderson O.D."/>
            <person name="Ouyang S."/>
            <person name="Liang Y."/>
            <person name="Zimin A.V."/>
            <person name="Pertea G."/>
            <person name="Qi P."/>
            <person name="Bennetzen J.L."/>
            <person name="Dai X."/>
            <person name="Dawson M.W."/>
            <person name="Muller H.G."/>
            <person name="Kugler K."/>
            <person name="Rivarola-Duarte L."/>
            <person name="Spannagl M."/>
            <person name="Mayer K.F.X."/>
            <person name="Lu F.H."/>
            <person name="Bevan M.W."/>
            <person name="Leroy P."/>
            <person name="Li P."/>
            <person name="You F.M."/>
            <person name="Sun Q."/>
            <person name="Liu Z."/>
            <person name="Lyons E."/>
            <person name="Wicker T."/>
            <person name="Salzberg S.L."/>
            <person name="Devos K.M."/>
            <person name="Dvorak J."/>
        </authorList>
    </citation>
    <scope>NUCLEOTIDE SEQUENCE [LARGE SCALE GENOMIC DNA]</scope>
    <source>
        <strain evidence="7">cv. AL8/78</strain>
    </source>
</reference>
<dbReference type="EnsemblPlants" id="AET6Gv20287500.5">
    <property type="protein sequence ID" value="AET6Gv20287500.5"/>
    <property type="gene ID" value="AET6Gv20287500"/>
</dbReference>
<keyword evidence="8" id="KW-1185">Reference proteome</keyword>
<evidence type="ECO:0000259" key="6">
    <source>
        <dbReference type="Pfam" id="PF17681"/>
    </source>
</evidence>
<evidence type="ECO:0000313" key="7">
    <source>
        <dbReference type="EnsemblPlants" id="AET6Gv20287500.6"/>
    </source>
</evidence>
<keyword evidence="3 4" id="KW-0206">Cytoskeleton</keyword>
<feature type="region of interest" description="Disordered" evidence="5">
    <location>
        <begin position="106"/>
        <end position="129"/>
    </location>
</feature>
<dbReference type="EnsemblPlants" id="AET6Gv20287500.3">
    <property type="protein sequence ID" value="AET6Gv20287500.3"/>
    <property type="gene ID" value="AET6Gv20287500"/>
</dbReference>
<dbReference type="EnsemblPlants" id="AET6Gv20287500.4">
    <property type="protein sequence ID" value="AET6Gv20287500.4"/>
    <property type="gene ID" value="AET6Gv20287500"/>
</dbReference>
<proteinExistence type="inferred from homology"/>
<dbReference type="GO" id="GO:0000930">
    <property type="term" value="C:gamma-tubulin complex"/>
    <property type="evidence" value="ECO:0007669"/>
    <property type="project" value="TreeGrafter"/>
</dbReference>
<dbReference type="PANTHER" id="PTHR19302:SF71">
    <property type="entry name" value="GAMMA-TUBULIN COMPLEX COMPONENT"/>
    <property type="match status" value="1"/>
</dbReference>
<dbReference type="Proteomes" id="UP000015105">
    <property type="component" value="Chromosome 6D"/>
</dbReference>
<dbReference type="Gramene" id="AET6Gv20287500.4">
    <property type="protein sequence ID" value="AET6Gv20287500.4"/>
    <property type="gene ID" value="AET6Gv20287500"/>
</dbReference>
<dbReference type="GO" id="GO:0051225">
    <property type="term" value="P:spindle assembly"/>
    <property type="evidence" value="ECO:0007669"/>
    <property type="project" value="TreeGrafter"/>
</dbReference>
<dbReference type="GO" id="GO:0007020">
    <property type="term" value="P:microtubule nucleation"/>
    <property type="evidence" value="ECO:0007669"/>
    <property type="project" value="InterPro"/>
</dbReference>
<protein>
    <recommendedName>
        <fullName evidence="4">Gamma-tubulin complex component</fullName>
    </recommendedName>
</protein>
<dbReference type="GO" id="GO:0043015">
    <property type="term" value="F:gamma-tubulin binding"/>
    <property type="evidence" value="ECO:0007669"/>
    <property type="project" value="InterPro"/>
</dbReference>
<reference evidence="8" key="2">
    <citation type="journal article" date="2017" name="Nat. Plants">
        <title>The Aegilops tauschii genome reveals multiple impacts of transposons.</title>
        <authorList>
            <person name="Zhao G."/>
            <person name="Zou C."/>
            <person name="Li K."/>
            <person name="Wang K."/>
            <person name="Li T."/>
            <person name="Gao L."/>
            <person name="Zhang X."/>
            <person name="Wang H."/>
            <person name="Yang Z."/>
            <person name="Liu X."/>
            <person name="Jiang W."/>
            <person name="Mao L."/>
            <person name="Kong X."/>
            <person name="Jiao Y."/>
            <person name="Jia J."/>
        </authorList>
    </citation>
    <scope>NUCLEOTIDE SEQUENCE [LARGE SCALE GENOMIC DNA]</scope>
    <source>
        <strain evidence="8">cv. AL8/78</strain>
    </source>
</reference>
<reference evidence="8" key="1">
    <citation type="journal article" date="2014" name="Science">
        <title>Ancient hybridizations among the ancestral genomes of bread wheat.</title>
        <authorList>
            <consortium name="International Wheat Genome Sequencing Consortium,"/>
            <person name="Marcussen T."/>
            <person name="Sandve S.R."/>
            <person name="Heier L."/>
            <person name="Spannagl M."/>
            <person name="Pfeifer M."/>
            <person name="Jakobsen K.S."/>
            <person name="Wulff B.B."/>
            <person name="Steuernagel B."/>
            <person name="Mayer K.F."/>
            <person name="Olsen O.A."/>
        </authorList>
    </citation>
    <scope>NUCLEOTIDE SEQUENCE [LARGE SCALE GENOMIC DNA]</scope>
    <source>
        <strain evidence="8">cv. AL8/78</strain>
    </source>
</reference>
<feature type="domain" description="Gamma tubulin complex component protein N-terminal" evidence="6">
    <location>
        <begin position="162"/>
        <end position="392"/>
    </location>
</feature>
<dbReference type="GO" id="GO:0000922">
    <property type="term" value="C:spindle pole"/>
    <property type="evidence" value="ECO:0007669"/>
    <property type="project" value="InterPro"/>
</dbReference>
<dbReference type="Gramene" id="AET6Gv20287500.3">
    <property type="protein sequence ID" value="AET6Gv20287500.3"/>
    <property type="gene ID" value="AET6Gv20287500"/>
</dbReference>
<dbReference type="EnsemblPlants" id="AET6Gv20287500.6">
    <property type="protein sequence ID" value="AET6Gv20287500.6"/>
    <property type="gene ID" value="AET6Gv20287500"/>
</dbReference>
<dbReference type="GO" id="GO:0005874">
    <property type="term" value="C:microtubule"/>
    <property type="evidence" value="ECO:0007669"/>
    <property type="project" value="UniProtKB-KW"/>
</dbReference>
<reference evidence="7" key="4">
    <citation type="submission" date="2019-03" db="UniProtKB">
        <authorList>
            <consortium name="EnsemblPlants"/>
        </authorList>
    </citation>
    <scope>IDENTIFICATION</scope>
</reference>
<comment type="function">
    <text evidence="4">Component of the gamma-tubulin ring complex (gTuRC) which mediates microtubule nucleation.</text>
</comment>